<dbReference type="EMBL" id="ABVQ01000037">
    <property type="protein sequence ID" value="EEC55793.1"/>
    <property type="molecule type" value="Genomic_DNA"/>
</dbReference>
<dbReference type="GO" id="GO:0005737">
    <property type="term" value="C:cytoplasm"/>
    <property type="evidence" value="ECO:0007669"/>
    <property type="project" value="TreeGrafter"/>
</dbReference>
<dbReference type="STRING" id="483218.BACPEC_02300"/>
<comment type="caution">
    <text evidence="2">The sequence shown here is derived from an EMBL/GenBank/DDBJ whole genome shotgun (WGS) entry which is preliminary data.</text>
</comment>
<organism evidence="2 3">
    <name type="scientific">[Bacteroides] pectinophilus ATCC 43243</name>
    <dbReference type="NCBI Taxonomy" id="483218"/>
    <lineage>
        <taxon>Bacteria</taxon>
        <taxon>Bacillati</taxon>
        <taxon>Bacillota</taxon>
        <taxon>Clostridia</taxon>
        <taxon>Eubacteriales</taxon>
    </lineage>
</organism>
<dbReference type="NCBIfam" id="NF041131">
    <property type="entry name" value="RicT_YaaT_fam"/>
    <property type="match status" value="1"/>
</dbReference>
<dbReference type="eggNOG" id="COG1774">
    <property type="taxonomic scope" value="Bacteria"/>
</dbReference>
<dbReference type="HOGENOM" id="CLU_033149_2_0_9"/>
<dbReference type="Proteomes" id="UP000003136">
    <property type="component" value="Unassembled WGS sequence"/>
</dbReference>
<keyword evidence="3" id="KW-1185">Reference proteome</keyword>
<reference evidence="2 3" key="2">
    <citation type="submission" date="2008-11" db="EMBL/GenBank/DDBJ databases">
        <authorList>
            <person name="Fulton L."/>
            <person name="Clifton S."/>
            <person name="Fulton B."/>
            <person name="Xu J."/>
            <person name="Minx P."/>
            <person name="Pepin K.H."/>
            <person name="Johnson M."/>
            <person name="Bhonagiri V."/>
            <person name="Nash W.E."/>
            <person name="Mardis E.R."/>
            <person name="Wilson R.K."/>
        </authorList>
    </citation>
    <scope>NUCLEOTIDE SEQUENCE [LARGE SCALE GENOMIC DNA]</scope>
    <source>
        <strain evidence="2 3">ATCC 43243</strain>
    </source>
</reference>
<dbReference type="PANTHER" id="PTHR43830:SF3">
    <property type="entry name" value="PROTEIN PSP1"/>
    <property type="match status" value="1"/>
</dbReference>
<evidence type="ECO:0000259" key="1">
    <source>
        <dbReference type="PROSITE" id="PS51411"/>
    </source>
</evidence>
<name>B7AUA2_9FIRM</name>
<proteinExistence type="predicted"/>
<feature type="domain" description="PSP1 C-terminal" evidence="1">
    <location>
        <begin position="61"/>
        <end position="146"/>
    </location>
</feature>
<dbReference type="PROSITE" id="PS51411">
    <property type="entry name" value="PSP1_C"/>
    <property type="match status" value="1"/>
</dbReference>
<evidence type="ECO:0000313" key="2">
    <source>
        <dbReference type="EMBL" id="EEC55793.1"/>
    </source>
</evidence>
<dbReference type="AlphaFoldDB" id="B7AUA2"/>
<protein>
    <recommendedName>
        <fullName evidence="1">PSP1 C-terminal domain-containing protein</fullName>
    </recommendedName>
</protein>
<reference evidence="2 3" key="1">
    <citation type="submission" date="2008-11" db="EMBL/GenBank/DDBJ databases">
        <title>Draft genome sequence of Bacteroides pectinophilus (ATCC 43243).</title>
        <authorList>
            <person name="Sudarsanam P."/>
            <person name="Ley R."/>
            <person name="Guruge J."/>
            <person name="Turnbaugh P.J."/>
            <person name="Mahowald M."/>
            <person name="Liep D."/>
            <person name="Gordon J."/>
        </authorList>
    </citation>
    <scope>NUCLEOTIDE SEQUENCE [LARGE SCALE GENOMIC DNA]</scope>
    <source>
        <strain evidence="2 3">ATCC 43243</strain>
    </source>
</reference>
<dbReference type="InterPro" id="IPR007557">
    <property type="entry name" value="PSP1_C"/>
</dbReference>
<sequence length="300" mass="34058">MTNVVGVRFRNAGKIYFFSPGKLEISTGQHVIVETARGVEYGSVVLGPRDVEDDKVVAPLKTVIRIATPEDDETEAKNRDKEKEAFRICLEKIAKHNLDMKLIGTEYTFDNNKVLFYFTADGRIDFRELVKDLASVFKTRIELRQIGVRDETKILGGIGVCGRPLCCSSYMADFIPVSIKMAKEQNLSLNPSKISGVCGRLMCCLKYEEDTYEYLNSRLPNVGDFVTTPEGLKGEVHSVNVLRQLVKVIVTVDGDDKDVREYAVKELKFKPKRRNEKLNINDDELKALEDMEKKRENHIN</sequence>
<gene>
    <name evidence="2" type="ORF">BACPEC_02300</name>
</gene>
<accession>B7AUA2</accession>
<evidence type="ECO:0000313" key="3">
    <source>
        <dbReference type="Proteomes" id="UP000003136"/>
    </source>
</evidence>
<dbReference type="Pfam" id="PF04468">
    <property type="entry name" value="PSP1"/>
    <property type="match status" value="1"/>
</dbReference>
<dbReference type="PANTHER" id="PTHR43830">
    <property type="entry name" value="PROTEIN PSP1"/>
    <property type="match status" value="1"/>
</dbReference>
<dbReference type="InterPro" id="IPR047767">
    <property type="entry name" value="PSP1-like"/>
</dbReference>